<dbReference type="EMBL" id="MU857613">
    <property type="protein sequence ID" value="KAK4250403.1"/>
    <property type="molecule type" value="Genomic_DNA"/>
</dbReference>
<reference evidence="2" key="1">
    <citation type="journal article" date="2023" name="Mol. Phylogenet. Evol.">
        <title>Genome-scale phylogeny and comparative genomics of the fungal order Sordariales.</title>
        <authorList>
            <person name="Hensen N."/>
            <person name="Bonometti L."/>
            <person name="Westerberg I."/>
            <person name="Brannstrom I.O."/>
            <person name="Guillou S."/>
            <person name="Cros-Aarteil S."/>
            <person name="Calhoun S."/>
            <person name="Haridas S."/>
            <person name="Kuo A."/>
            <person name="Mondo S."/>
            <person name="Pangilinan J."/>
            <person name="Riley R."/>
            <person name="LaButti K."/>
            <person name="Andreopoulos B."/>
            <person name="Lipzen A."/>
            <person name="Chen C."/>
            <person name="Yan M."/>
            <person name="Daum C."/>
            <person name="Ng V."/>
            <person name="Clum A."/>
            <person name="Steindorff A."/>
            <person name="Ohm R.A."/>
            <person name="Martin F."/>
            <person name="Silar P."/>
            <person name="Natvig D.O."/>
            <person name="Lalanne C."/>
            <person name="Gautier V."/>
            <person name="Ament-Velasquez S.L."/>
            <person name="Kruys A."/>
            <person name="Hutchinson M.I."/>
            <person name="Powell A.J."/>
            <person name="Barry K."/>
            <person name="Miller A.N."/>
            <person name="Grigoriev I.V."/>
            <person name="Debuchy R."/>
            <person name="Gladieux P."/>
            <person name="Hiltunen Thoren M."/>
            <person name="Johannesson H."/>
        </authorList>
    </citation>
    <scope>NUCLEOTIDE SEQUENCE</scope>
    <source>
        <strain evidence="2">CBS 359.72</strain>
    </source>
</reference>
<protein>
    <submittedName>
        <fullName evidence="2">Uncharacterized protein</fullName>
    </submittedName>
</protein>
<proteinExistence type="predicted"/>
<comment type="caution">
    <text evidence="2">The sequence shown here is derived from an EMBL/GenBank/DDBJ whole genome shotgun (WGS) entry which is preliminary data.</text>
</comment>
<organism evidence="2 3">
    <name type="scientific">Corynascus novoguineensis</name>
    <dbReference type="NCBI Taxonomy" id="1126955"/>
    <lineage>
        <taxon>Eukaryota</taxon>
        <taxon>Fungi</taxon>
        <taxon>Dikarya</taxon>
        <taxon>Ascomycota</taxon>
        <taxon>Pezizomycotina</taxon>
        <taxon>Sordariomycetes</taxon>
        <taxon>Sordariomycetidae</taxon>
        <taxon>Sordariales</taxon>
        <taxon>Chaetomiaceae</taxon>
        <taxon>Corynascus</taxon>
    </lineage>
</organism>
<feature type="compositionally biased region" description="Low complexity" evidence="1">
    <location>
        <begin position="379"/>
        <end position="401"/>
    </location>
</feature>
<evidence type="ECO:0000313" key="2">
    <source>
        <dbReference type="EMBL" id="KAK4250403.1"/>
    </source>
</evidence>
<evidence type="ECO:0000313" key="3">
    <source>
        <dbReference type="Proteomes" id="UP001303647"/>
    </source>
</evidence>
<feature type="compositionally biased region" description="Low complexity" evidence="1">
    <location>
        <begin position="163"/>
        <end position="175"/>
    </location>
</feature>
<evidence type="ECO:0000256" key="1">
    <source>
        <dbReference type="SAM" id="MobiDB-lite"/>
    </source>
</evidence>
<dbReference type="Proteomes" id="UP001303647">
    <property type="component" value="Unassembled WGS sequence"/>
</dbReference>
<sequence length="457" mass="51353">MCIVELLHYKCDHTYKGKVGKCRKYFAANVRHFFLRGPADCGNVVPLNQGIPAFCFHCSVKRTREAMGAQNRRRAQAIAHETEAKKRREQEAFGLQRIECKKRKREDEMLRWQKMERERGERGQRKSREQKEALRQERAERAERAERERNNQPQGTRDQARAPFISSTSRSTSPISRDKGCHLQQGDMRTLSEPWLQDEDSGRDRQVRPQTETLLVQAAAAWKPVVVKPSASGIPRPSRMMTMPSGLSIEEQRRPGNAQQPPIPPKNPWHPQHPNMAPAPLNLPRSRPKGPEMPGRHSGLKAAKASQGAHIPLSPSQRMKPPNPAMVQGHANNDCRSRIASKTAVPAQQQKSSPISTARYKPNPMFANRQGDNNNPAPATAKSMAVAPVAAATAREAASSLSRRKSQKTPPDALDTIPPKEEKKRRKSWIKKVLKGADSDESIEWVSQDAARIERGE</sequence>
<feature type="compositionally biased region" description="Basic and acidic residues" evidence="1">
    <location>
        <begin position="116"/>
        <end position="150"/>
    </location>
</feature>
<accession>A0AAN7D0L1</accession>
<keyword evidence="3" id="KW-1185">Reference proteome</keyword>
<feature type="region of interest" description="Disordered" evidence="1">
    <location>
        <begin position="229"/>
        <end position="428"/>
    </location>
</feature>
<feature type="region of interest" description="Disordered" evidence="1">
    <location>
        <begin position="116"/>
        <end position="209"/>
    </location>
</feature>
<name>A0AAN7D0L1_9PEZI</name>
<gene>
    <name evidence="2" type="ORF">C7999DRAFT_11702</name>
</gene>
<dbReference type="AlphaFoldDB" id="A0AAN7D0L1"/>
<reference evidence="2" key="2">
    <citation type="submission" date="2023-05" db="EMBL/GenBank/DDBJ databases">
        <authorList>
            <consortium name="Lawrence Berkeley National Laboratory"/>
            <person name="Steindorff A."/>
            <person name="Hensen N."/>
            <person name="Bonometti L."/>
            <person name="Westerberg I."/>
            <person name="Brannstrom I.O."/>
            <person name="Guillou S."/>
            <person name="Cros-Aarteil S."/>
            <person name="Calhoun S."/>
            <person name="Haridas S."/>
            <person name="Kuo A."/>
            <person name="Mondo S."/>
            <person name="Pangilinan J."/>
            <person name="Riley R."/>
            <person name="Labutti K."/>
            <person name="Andreopoulos B."/>
            <person name="Lipzen A."/>
            <person name="Chen C."/>
            <person name="Yanf M."/>
            <person name="Daum C."/>
            <person name="Ng V."/>
            <person name="Clum A."/>
            <person name="Ohm R."/>
            <person name="Martin F."/>
            <person name="Silar P."/>
            <person name="Natvig D."/>
            <person name="Lalanne C."/>
            <person name="Gautier V."/>
            <person name="Ament-Velasquez S.L."/>
            <person name="Kruys A."/>
            <person name="Hutchinson M.I."/>
            <person name="Powell A.J."/>
            <person name="Barry K."/>
            <person name="Miller A.N."/>
            <person name="Grigoriev I.V."/>
            <person name="Debuchy R."/>
            <person name="Gladieux P."/>
            <person name="Thoren M.H."/>
            <person name="Johannesson H."/>
        </authorList>
    </citation>
    <scope>NUCLEOTIDE SEQUENCE</scope>
    <source>
        <strain evidence="2">CBS 359.72</strain>
    </source>
</reference>
<feature type="compositionally biased region" description="Polar residues" evidence="1">
    <location>
        <begin position="346"/>
        <end position="356"/>
    </location>
</feature>